<feature type="region of interest" description="Disordered" evidence="2">
    <location>
        <begin position="568"/>
        <end position="595"/>
    </location>
</feature>
<evidence type="ECO:0000256" key="1">
    <source>
        <dbReference type="ARBA" id="ARBA00022658"/>
    </source>
</evidence>
<feature type="compositionally biased region" description="Polar residues" evidence="2">
    <location>
        <begin position="485"/>
        <end position="500"/>
    </location>
</feature>
<feature type="compositionally biased region" description="Polar residues" evidence="2">
    <location>
        <begin position="1477"/>
        <end position="1493"/>
    </location>
</feature>
<dbReference type="Gene3D" id="1.20.900.10">
    <property type="entry name" value="Dbl homology (DH) domain"/>
    <property type="match status" value="1"/>
</dbReference>
<keyword evidence="1" id="KW-0344">Guanine-nucleotide releasing factor</keyword>
<feature type="compositionally biased region" description="Basic and acidic residues" evidence="2">
    <location>
        <begin position="568"/>
        <end position="585"/>
    </location>
</feature>
<feature type="region of interest" description="Disordered" evidence="2">
    <location>
        <begin position="1655"/>
        <end position="1688"/>
    </location>
</feature>
<feature type="domain" description="CNH" evidence="4">
    <location>
        <begin position="1141"/>
        <end position="1472"/>
    </location>
</feature>
<dbReference type="Gene3D" id="2.30.29.30">
    <property type="entry name" value="Pleckstrin-homology domain (PH domain)/Phosphotyrosine-binding domain (PTB)"/>
    <property type="match status" value="1"/>
</dbReference>
<dbReference type="InterPro" id="IPR000219">
    <property type="entry name" value="DH_dom"/>
</dbReference>
<dbReference type="CDD" id="cd00160">
    <property type="entry name" value="RhoGEF"/>
    <property type="match status" value="1"/>
</dbReference>
<feature type="domain" description="DH" evidence="3">
    <location>
        <begin position="675"/>
        <end position="866"/>
    </location>
</feature>
<dbReference type="InterPro" id="IPR052233">
    <property type="entry name" value="Rho-type_GEFs"/>
</dbReference>
<dbReference type="InterPro" id="IPR001180">
    <property type="entry name" value="CNH_dom"/>
</dbReference>
<organism evidence="5 6">
    <name type="scientific">Smittium mucronatum</name>
    <dbReference type="NCBI Taxonomy" id="133383"/>
    <lineage>
        <taxon>Eukaryota</taxon>
        <taxon>Fungi</taxon>
        <taxon>Fungi incertae sedis</taxon>
        <taxon>Zoopagomycota</taxon>
        <taxon>Kickxellomycotina</taxon>
        <taxon>Harpellomycetes</taxon>
        <taxon>Harpellales</taxon>
        <taxon>Legeriomycetaceae</taxon>
        <taxon>Smittium</taxon>
    </lineage>
</organism>
<feature type="region of interest" description="Disordered" evidence="2">
    <location>
        <begin position="1476"/>
        <end position="1499"/>
    </location>
</feature>
<dbReference type="Proteomes" id="UP000187455">
    <property type="component" value="Unassembled WGS sequence"/>
</dbReference>
<feature type="compositionally biased region" description="Polar residues" evidence="2">
    <location>
        <begin position="1657"/>
        <end position="1675"/>
    </location>
</feature>
<dbReference type="OrthoDB" id="2272012at2759"/>
<keyword evidence="6" id="KW-1185">Reference proteome</keyword>
<evidence type="ECO:0000313" key="6">
    <source>
        <dbReference type="Proteomes" id="UP000187455"/>
    </source>
</evidence>
<dbReference type="Pfam" id="PF00621">
    <property type="entry name" value="RhoGEF"/>
    <property type="match status" value="1"/>
</dbReference>
<dbReference type="PANTHER" id="PTHR46572">
    <property type="entry name" value="RHO1 GDP-GTP EXCHANGE PROTEIN 1-RELATED"/>
    <property type="match status" value="1"/>
</dbReference>
<feature type="compositionally biased region" description="Polar residues" evidence="2">
    <location>
        <begin position="369"/>
        <end position="379"/>
    </location>
</feature>
<feature type="compositionally biased region" description="Low complexity" evidence="2">
    <location>
        <begin position="419"/>
        <end position="432"/>
    </location>
</feature>
<comment type="caution">
    <text evidence="5">The sequence shown here is derived from an EMBL/GenBank/DDBJ whole genome shotgun (WGS) entry which is preliminary data.</text>
</comment>
<feature type="region of interest" description="Disordered" evidence="2">
    <location>
        <begin position="412"/>
        <end position="456"/>
    </location>
</feature>
<feature type="region of interest" description="Disordered" evidence="2">
    <location>
        <begin position="1609"/>
        <end position="1636"/>
    </location>
</feature>
<dbReference type="SMART" id="SM00325">
    <property type="entry name" value="RhoGEF"/>
    <property type="match status" value="1"/>
</dbReference>
<dbReference type="PANTHER" id="PTHR46572:SF1">
    <property type="entry name" value="RHO1 GUANINE NUCLEOTIDE EXCHANGE FACTOR TUS1"/>
    <property type="match status" value="1"/>
</dbReference>
<name>A0A1R0GYN9_9FUNG</name>
<dbReference type="InterPro" id="IPR035899">
    <property type="entry name" value="DBL_dom_sf"/>
</dbReference>
<dbReference type="InterPro" id="IPR011993">
    <property type="entry name" value="PH-like_dom_sf"/>
</dbReference>
<dbReference type="STRING" id="133383.A0A1R0GYN9"/>
<feature type="region of interest" description="Disordered" evidence="2">
    <location>
        <begin position="485"/>
        <end position="529"/>
    </location>
</feature>
<dbReference type="SUPFAM" id="SSF48065">
    <property type="entry name" value="DBL homology domain (DH-domain)"/>
    <property type="match status" value="1"/>
</dbReference>
<gene>
    <name evidence="5" type="ORF">AYI68_g3928</name>
</gene>
<dbReference type="PROSITE" id="PS50010">
    <property type="entry name" value="DH_2"/>
    <property type="match status" value="1"/>
</dbReference>
<dbReference type="GO" id="GO:0005085">
    <property type="term" value="F:guanyl-nucleotide exchange factor activity"/>
    <property type="evidence" value="ECO:0007669"/>
    <property type="project" value="UniProtKB-KW"/>
</dbReference>
<sequence>MHRSQTNKVDYNSPLNQKPGKLASPGLELKQKFLNSLVIGNFYYKGIKYSGAFTGRHAIDTITDSFGLPDRLLSLQVAKKLDQYNIYQSINNESDPNNNCLIDSSDIMYILSKEAFSCLLPSPDILLNNKKIKNPTNFNPKIIPPAALNELSISAPKNIIKYPLSSELSLIDIDPKSPPLLSKKHANNSEALEEFSFKENNLEPFDTSSPLLPMDSHLLVNNELNKEDPSHSIVSSEKSSQDKAHIENSDITLRLNVDFEKKLSIDIDKLIRSPDNPIIYKPSKHPVQLGEEVSNQSSADRFSILNSDDGYFSQNIFNSKFPLHRISDATIIDPALPISSYYNSHNKTSLIDTNYISSNRRPKKIADSSDYNIMSNRPPLSTRAHRSFSTKPILNRSSSHFSFSESKHINRGSLKSTRSASMDSHSFDSSNSKENAINLEMPNTSESIAKSPKSNRKNRDSELFSIFSFENYKFFNSNPFKNISRNINKNRQPSKSSSIPESIAASLSSPDRSSYSSSENNNPSNINLDESLSAQEPLPLSKKQSLSSFLNSKVSNFRKAKNEKSNFKNDSVYKETPSKSKKSIDGNKPVLSSKKSKYGRDAAFEYSQLAKKSPKLKRQSKSVIDLSSSVNISSHPISLINSQSDNKKSNDRRPTLWAHTVSQEVLDNLTPDEIGWQESIYETIVTESDYMHDLKLIDQLYVEPLRSSNIIPKSRFDDFIEKLFLNYKQLIKSNLELLKDLETRQAQSPNGIIHGIGDIFLKWSDNIEPFIYYSANVQFAQVALEAEMHENQSFSDFIYSTESNVLSRRLPIQSFISRPTAKFARYPMLLSSVLKRTPREGFEDEVSNLEYVISVIKSTLEHINEINATQVNKLRLMRLTTQIRTTAEEAEILDIGNENRKLLLEDDFYRNDGSILHAFLFDNCFILANKKKVSHAKGVFEYIVQKGPLPLMLLNVNALTSNNGELIHPLVPKKTPFGRLPTIISKQSSQTSQQSNSAVFNNVYSSTSSFANNTTNIQTSSSSNSTSNIQNYANQQYKNGSSPALLSKKSTSAMSSTNNVFALNSAISTILIPGNVEIMSNCAPLAFGMISKLGWEVTLWAANVQSRNMWVERVNEQVQILNNLTSSKLRYNLVANKSNLHLEASCISEYISSDGQMIKLIGAVDGIYMLKSCSMDRATKVCNLNNVTNLAVLEHHNMVIVQHERTVAVIPLNELENFSTWNLQSRGTKLASLVSYFNVGIYQNEPLLVLMKFRNNRSYFKCLQPVMVATASSSSSSVMVYQNYPFALNVIHEFCIPGQSTRVFFFKRKLCIANGNCFDVVDLANKVITQSLPSIDAGFPDELGKISRSTSNQTNFSASSGGNVVGKGGNDNSSIVSNGIDSLAMAIYRINKLFLLCFEDFALYIDRMGQLTQPNLVINFLVKPISFKFVHPNYLVIVGKLFLEIRFVDTGNLFLILRIPDVHILDDGQHLLSSSSKQKLTNINSPKSPSSSLRNREQTKRSVFLSMQSKYLPDCLSKSDPKTGMAPDSDSESAIEIHVDSNKSPKNIHLEDYIYGKTNGSKQNLANAGESDFTDAKLGENPQSQSKLYIHGSNSDLRDYSQQSFVHEDTLLSSSSSPSPIRNSHPGSIPINHMSKRSGLDKEFNLRAVSDIRRSISRSNTASQTDLSSNNSQSQQRDKFNQRQDSQSTFITRHKSSLNNMGGSQGSGFFSSFLGGNGRSNSMFNPSDLGNGAYGTNPNSMNFGDDHYCVVELVLP</sequence>
<evidence type="ECO:0000313" key="5">
    <source>
        <dbReference type="EMBL" id="OLY81958.1"/>
    </source>
</evidence>
<dbReference type="EMBL" id="LSSL01002048">
    <property type="protein sequence ID" value="OLY81958.1"/>
    <property type="molecule type" value="Genomic_DNA"/>
</dbReference>
<proteinExistence type="predicted"/>
<reference evidence="5 6" key="1">
    <citation type="journal article" date="2016" name="Mol. Biol. Evol.">
        <title>Genome-Wide Survey of Gut Fungi (Harpellales) Reveals the First Horizontally Transferred Ubiquitin Gene from a Mosquito Host.</title>
        <authorList>
            <person name="Wang Y."/>
            <person name="White M.M."/>
            <person name="Kvist S."/>
            <person name="Moncalvo J.M."/>
        </authorList>
    </citation>
    <scope>NUCLEOTIDE SEQUENCE [LARGE SCALE GENOMIC DNA]</scope>
    <source>
        <strain evidence="5 6">ALG-7-W6</strain>
    </source>
</reference>
<dbReference type="Pfam" id="PF00780">
    <property type="entry name" value="CNH"/>
    <property type="match status" value="1"/>
</dbReference>
<protein>
    <submittedName>
        <fullName evidence="5">Rho1 guanine nucleotide exchange factor 2</fullName>
    </submittedName>
</protein>
<feature type="compositionally biased region" description="Low complexity" evidence="2">
    <location>
        <begin position="502"/>
        <end position="529"/>
    </location>
</feature>
<feature type="region of interest" description="Disordered" evidence="2">
    <location>
        <begin position="367"/>
        <end position="387"/>
    </location>
</feature>
<dbReference type="PROSITE" id="PS50219">
    <property type="entry name" value="CNH"/>
    <property type="match status" value="1"/>
</dbReference>
<evidence type="ECO:0000259" key="4">
    <source>
        <dbReference type="PROSITE" id="PS50219"/>
    </source>
</evidence>
<evidence type="ECO:0000256" key="2">
    <source>
        <dbReference type="SAM" id="MobiDB-lite"/>
    </source>
</evidence>
<accession>A0A1R0GYN9</accession>
<evidence type="ECO:0000259" key="3">
    <source>
        <dbReference type="PROSITE" id="PS50010"/>
    </source>
</evidence>